<dbReference type="InterPro" id="IPR013601">
    <property type="entry name" value="FAE1_typ3_polyketide_synth"/>
</dbReference>
<accession>A0ABR2E2C3</accession>
<comment type="caution">
    <text evidence="4">The sequence shown here is derived from an EMBL/GenBank/DDBJ whole genome shotgun (WGS) entry which is preliminary data.</text>
</comment>
<keyword evidence="5" id="KW-1185">Reference proteome</keyword>
<protein>
    <recommendedName>
        <fullName evidence="3">FAE domain-containing protein</fullName>
    </recommendedName>
</protein>
<feature type="domain" description="FAE" evidence="3">
    <location>
        <begin position="1"/>
        <end position="93"/>
    </location>
</feature>
<keyword evidence="1" id="KW-0808">Transferase</keyword>
<evidence type="ECO:0000313" key="5">
    <source>
        <dbReference type="Proteomes" id="UP001472677"/>
    </source>
</evidence>
<evidence type="ECO:0000256" key="1">
    <source>
        <dbReference type="ARBA" id="ARBA00023315"/>
    </source>
</evidence>
<evidence type="ECO:0000259" key="3">
    <source>
        <dbReference type="Pfam" id="PF08392"/>
    </source>
</evidence>
<dbReference type="Pfam" id="PF08392">
    <property type="entry name" value="FAE1_CUT1_RppA"/>
    <property type="match status" value="1"/>
</dbReference>
<sequence length="140" mass="15826">MLGYECVKAAGDRKLDTNACLKVVLRNKNLGLEQYRFLLKTIVSSGLGEETYGPRNVLDGREAFPFENDALSEMDEIMFGTLDNLFTKTGVSPVGNRHTCRRCLLVFTLTVVNISDYKQSLFKTYKNQFAIVVPEDVRFS</sequence>
<dbReference type="PANTHER" id="PTHR31561">
    <property type="entry name" value="3-KETOACYL-COA SYNTHASE"/>
    <property type="match status" value="1"/>
</dbReference>
<reference evidence="4 5" key="1">
    <citation type="journal article" date="2024" name="G3 (Bethesda)">
        <title>Genome assembly of Hibiscus sabdariffa L. provides insights into metabolisms of medicinal natural products.</title>
        <authorList>
            <person name="Kim T."/>
        </authorList>
    </citation>
    <scope>NUCLEOTIDE SEQUENCE [LARGE SCALE GENOMIC DNA]</scope>
    <source>
        <strain evidence="4">TK-2024</strain>
        <tissue evidence="4">Old leaves</tissue>
    </source>
</reference>
<dbReference type="InterPro" id="IPR012392">
    <property type="entry name" value="3-ktacl-CoA_syn"/>
</dbReference>
<keyword evidence="1" id="KW-0012">Acyltransferase</keyword>
<comment type="catalytic activity">
    <reaction evidence="2">
        <text>a very-long-chain acyl-CoA + malonyl-CoA + H(+) = a very-long-chain 3-oxoacyl-CoA + CO2 + CoA</text>
        <dbReference type="Rhea" id="RHEA:32727"/>
        <dbReference type="ChEBI" id="CHEBI:15378"/>
        <dbReference type="ChEBI" id="CHEBI:16526"/>
        <dbReference type="ChEBI" id="CHEBI:57287"/>
        <dbReference type="ChEBI" id="CHEBI:57384"/>
        <dbReference type="ChEBI" id="CHEBI:90725"/>
        <dbReference type="ChEBI" id="CHEBI:90736"/>
        <dbReference type="EC" id="2.3.1.199"/>
    </reaction>
</comment>
<name>A0ABR2E2C3_9ROSI</name>
<evidence type="ECO:0000256" key="2">
    <source>
        <dbReference type="ARBA" id="ARBA00047375"/>
    </source>
</evidence>
<proteinExistence type="predicted"/>
<organism evidence="4 5">
    <name type="scientific">Hibiscus sabdariffa</name>
    <name type="common">roselle</name>
    <dbReference type="NCBI Taxonomy" id="183260"/>
    <lineage>
        <taxon>Eukaryota</taxon>
        <taxon>Viridiplantae</taxon>
        <taxon>Streptophyta</taxon>
        <taxon>Embryophyta</taxon>
        <taxon>Tracheophyta</taxon>
        <taxon>Spermatophyta</taxon>
        <taxon>Magnoliopsida</taxon>
        <taxon>eudicotyledons</taxon>
        <taxon>Gunneridae</taxon>
        <taxon>Pentapetalae</taxon>
        <taxon>rosids</taxon>
        <taxon>malvids</taxon>
        <taxon>Malvales</taxon>
        <taxon>Malvaceae</taxon>
        <taxon>Malvoideae</taxon>
        <taxon>Hibiscus</taxon>
    </lineage>
</organism>
<dbReference type="EMBL" id="JBBPBM010000020">
    <property type="protein sequence ID" value="KAK8551340.1"/>
    <property type="molecule type" value="Genomic_DNA"/>
</dbReference>
<evidence type="ECO:0000313" key="4">
    <source>
        <dbReference type="EMBL" id="KAK8551340.1"/>
    </source>
</evidence>
<gene>
    <name evidence="4" type="ORF">V6N12_039985</name>
</gene>
<dbReference type="Proteomes" id="UP001472677">
    <property type="component" value="Unassembled WGS sequence"/>
</dbReference>